<evidence type="ECO:0000256" key="2">
    <source>
        <dbReference type="SAM" id="Phobius"/>
    </source>
</evidence>
<reference evidence="3 4" key="1">
    <citation type="submission" date="2024-10" db="EMBL/GenBank/DDBJ databases">
        <title>Updated reference genomes for cyclostephanoid diatoms.</title>
        <authorList>
            <person name="Roberts W.R."/>
            <person name="Alverson A.J."/>
        </authorList>
    </citation>
    <scope>NUCLEOTIDE SEQUENCE [LARGE SCALE GENOMIC DNA]</scope>
    <source>
        <strain evidence="3 4">AJA228-03</strain>
    </source>
</reference>
<dbReference type="Proteomes" id="UP001530377">
    <property type="component" value="Unassembled WGS sequence"/>
</dbReference>
<accession>A0ABD3SP20</accession>
<feature type="transmembrane region" description="Helical" evidence="2">
    <location>
        <begin position="359"/>
        <end position="380"/>
    </location>
</feature>
<dbReference type="AlphaFoldDB" id="A0ABD3SP20"/>
<keyword evidence="4" id="KW-1185">Reference proteome</keyword>
<evidence type="ECO:0000313" key="4">
    <source>
        <dbReference type="Proteomes" id="UP001530377"/>
    </source>
</evidence>
<name>A0ABD3SP20_9STRA</name>
<organism evidence="3 4">
    <name type="scientific">Cyclostephanos tholiformis</name>
    <dbReference type="NCBI Taxonomy" id="382380"/>
    <lineage>
        <taxon>Eukaryota</taxon>
        <taxon>Sar</taxon>
        <taxon>Stramenopiles</taxon>
        <taxon>Ochrophyta</taxon>
        <taxon>Bacillariophyta</taxon>
        <taxon>Coscinodiscophyceae</taxon>
        <taxon>Thalassiosirophycidae</taxon>
        <taxon>Stephanodiscales</taxon>
        <taxon>Stephanodiscaceae</taxon>
        <taxon>Cyclostephanos</taxon>
    </lineage>
</organism>
<feature type="region of interest" description="Disordered" evidence="1">
    <location>
        <begin position="193"/>
        <end position="238"/>
    </location>
</feature>
<dbReference type="EMBL" id="JALLPB020000025">
    <property type="protein sequence ID" value="KAL3826257.1"/>
    <property type="molecule type" value="Genomic_DNA"/>
</dbReference>
<evidence type="ECO:0008006" key="5">
    <source>
        <dbReference type="Google" id="ProtNLM"/>
    </source>
</evidence>
<keyword evidence="2" id="KW-0812">Transmembrane</keyword>
<keyword evidence="2" id="KW-0472">Membrane</keyword>
<proteinExistence type="predicted"/>
<sequence length="421" mass="46728">MAVLWRYMGLSSRPYMSKREVVPPDDVGDDDDAAGITFTHDLQVGDHVIRWKMLAYLYPIQVHGIVFSVGPDFVTIVDCGLSSYGNDDEVGNLEGEDRQHAKINVKTKRRRMQVVTLVDEKEIKKWTRIKYGEEVQLTVHSSNEGMHQSIGEDDVAYSSGRERAASYASDDEQMPHAGLDVDEVEKCVQAKIRTTPPKKSRSSSWFRPCGTPPKVNVESKPPARQAGDAGKQRLRLPEADPPKLVLARLRFLLEYGEEPFPPPGSDDGGAHEKSRRQNLLPPHHLLYANSECIAVFCKTGRWSTIQAAIFLHTSTVGNVKQTATVAMFLSAQTVTVPASGIWGWFGGTTTLPLFTAQPWLVPALVGGGMVYVGLPMLMLWKAKGTWSATERRLNDAFWSMCDPDVIVDMIRTRSGLCDRGS</sequence>
<evidence type="ECO:0000256" key="1">
    <source>
        <dbReference type="SAM" id="MobiDB-lite"/>
    </source>
</evidence>
<comment type="caution">
    <text evidence="3">The sequence shown here is derived from an EMBL/GenBank/DDBJ whole genome shotgun (WGS) entry which is preliminary data.</text>
</comment>
<protein>
    <recommendedName>
        <fullName evidence="5">S1 motif domain-containing protein</fullName>
    </recommendedName>
</protein>
<gene>
    <name evidence="3" type="ORF">ACHAXA_006285</name>
</gene>
<evidence type="ECO:0000313" key="3">
    <source>
        <dbReference type="EMBL" id="KAL3826257.1"/>
    </source>
</evidence>
<keyword evidence="2" id="KW-1133">Transmembrane helix</keyword>